<dbReference type="Gene3D" id="2.130.10.10">
    <property type="entry name" value="YVTN repeat-like/Quinoprotein amine dehydrogenase"/>
    <property type="match status" value="2"/>
</dbReference>
<gene>
    <name evidence="5" type="ORF">HOLleu_12466</name>
</gene>
<dbReference type="OrthoDB" id="6262491at2759"/>
<dbReference type="SMART" id="SM00320">
    <property type="entry name" value="WD40"/>
    <property type="match status" value="6"/>
</dbReference>
<dbReference type="InterPro" id="IPR015943">
    <property type="entry name" value="WD40/YVTN_repeat-like_dom_sf"/>
</dbReference>
<keyword evidence="1 3" id="KW-0853">WD repeat</keyword>
<dbReference type="PRINTS" id="PR00320">
    <property type="entry name" value="GPROTEINBRPT"/>
</dbReference>
<feature type="region of interest" description="Disordered" evidence="4">
    <location>
        <begin position="823"/>
        <end position="901"/>
    </location>
</feature>
<evidence type="ECO:0000256" key="1">
    <source>
        <dbReference type="ARBA" id="ARBA00022574"/>
    </source>
</evidence>
<proteinExistence type="predicted"/>
<feature type="region of interest" description="Disordered" evidence="4">
    <location>
        <begin position="1255"/>
        <end position="1318"/>
    </location>
</feature>
<feature type="compositionally biased region" description="Basic and acidic residues" evidence="4">
    <location>
        <begin position="873"/>
        <end position="885"/>
    </location>
</feature>
<protein>
    <submittedName>
        <fullName evidence="5">WD repeat-containing protein 97</fullName>
    </submittedName>
</protein>
<sequence>MSGVVAKLLKERERRPGQRDDETKGQFFWRILRESIKETSKLVAKADAKDIEIAHGVHHLRKINHLDPIKSVLYNAEKAEYLTINIQGFNIFYLDGRYKDRIEPEEPVDKLLYARSAKRYVGWLDGEEYLKVFKDDFELISEAKSPFKISCVAYNDHQGEIVSAGQGHVMSWCFRYGAKHLIQKKLTTEGLPSTDNFALIALEETASRTQKCYVACNSNVAVVNLFEGTVLSYKKNLHVRNISCILFFNPLKYLITGARDGSIKVWDEGWDLRLVFVGHRGPVTALAIFPYGPSIMSGSEDCTIRVWSLETYDEVDLIQTNDPVEGLGTVLNNDNIHSYSANTVHLWKLRQIHNLFTAVGSKVNKIKTTSHPDVPTRVMCTSRNGTVRIITPGTGDVITSFVASSGRQVVDAAYAAANDILFVVLNNGDILKTDTSTNPCRLIHRYNVKQNSEKEVINCICLYEYVVQSTLQNDSWKGIMKSLNATKSGQSGKMQSKDRTLLIAGRRDGYIAVLDWKTLRTSYKTDAHGFKGVLSIVANPKHDQLITAGMDNVLKIWRVFPFAEESLAPLMSIYCAHTPLHMSVMKNTLCVAFQDPSTVTYSLVHYNLVTKSRNDHSPDEDHIDNITGLTCNPRMRYFVSSSMDGTIKIWDEYNRLIRSIKLNAEPLSLNFCSDRGDLLVGIGNHVHRIDHTSYLPRPFLRKMVSMVFQPPSIEEVIPYNDELTRALSPLGNKRLRAAHSSIFKFDTFVDVLTQEETEEISKEKKIKEEAFALLEERENELMQMREGNIHSSKWKALPRDSSASSKVRNDAFRRYWKSMHLHTEKPHIPDEDDFNPDGSDDEDEREPPWVPEIEPTGFFPPLSTARRPKPPKPKREDREDGRSDASEEDDTNPPIHPSGFIPNSILLRLLWPPEEIQESRKSPYRPPQLTESQLAEIATRKKQFMDSPENQEREPSEMSFELEMSTKSSLADKFNIDLDHSPSPREIPPDEPTPEPEVKPTEPQVETKVSPPPESLPKTVKIMAEEKQPTPEPKSPTPPPPPPSPPRPPTPLPVFISQFIGSEWFDEYFPNASSRTFPKPWTVTAFINMLLRLIKISDYAMKTPICYSILKLHQQEPLTTAPAVLESILSIMNRGNGPSYQDEDQKEFIIAALHLIRGLGIHTFEVVVELMSLFLDGDKVIRELVGEVLLHMGLQDDHNYFFKEMDSWDIWSIEEEHRKAELTGMCRKWLEKWLNLFKGHLKKTIEQLKKGRVQGNIQRPTKKVSPASSASSRGILKKTDQSDSSSPFNDKASESGVSEASTEGGKEKHSPVASLDQQQLTVTFDVPPDASSIENATPIEAINYFVEMELERYLEKLRLAKAREEAAKDKASEKNTVVVLPKLQSKPNLVRLGETHTRTCKPHRESNLQGVLKLPPIIQHPSQLPAVDGLHKFTNKIDFPMKTFYVNPFPGPIDLYDQLHQPILLTLKSSQKYFIPQQSVVNSENFR</sequence>
<dbReference type="PANTHER" id="PTHR45532">
    <property type="entry name" value="WD REPEAT-CONTAINING PROTEIN 97"/>
    <property type="match status" value="1"/>
</dbReference>
<dbReference type="Pfam" id="PF00400">
    <property type="entry name" value="WD40"/>
    <property type="match status" value="4"/>
</dbReference>
<evidence type="ECO:0000313" key="5">
    <source>
        <dbReference type="EMBL" id="KAJ8041599.1"/>
    </source>
</evidence>
<dbReference type="InterPro" id="IPR001680">
    <property type="entry name" value="WD40_rpt"/>
</dbReference>
<dbReference type="Proteomes" id="UP001152320">
    <property type="component" value="Chromosome 5"/>
</dbReference>
<feature type="compositionally biased region" description="Basic and acidic residues" evidence="4">
    <location>
        <begin position="974"/>
        <end position="983"/>
    </location>
</feature>
<feature type="compositionally biased region" description="Pro residues" evidence="4">
    <location>
        <begin position="1030"/>
        <end position="1052"/>
    </location>
</feature>
<accession>A0A9Q1CBM3</accession>
<comment type="caution">
    <text evidence="5">The sequence shown here is derived from an EMBL/GenBank/DDBJ whole genome shotgun (WGS) entry which is preliminary data.</text>
</comment>
<feature type="compositionally biased region" description="Acidic residues" evidence="4">
    <location>
        <begin position="830"/>
        <end position="845"/>
    </location>
</feature>
<feature type="region of interest" description="Disordered" evidence="4">
    <location>
        <begin position="940"/>
        <end position="1052"/>
    </location>
</feature>
<feature type="repeat" description="WD" evidence="3">
    <location>
        <begin position="619"/>
        <end position="651"/>
    </location>
</feature>
<dbReference type="PROSITE" id="PS50082">
    <property type="entry name" value="WD_REPEATS_2"/>
    <property type="match status" value="3"/>
</dbReference>
<dbReference type="SUPFAM" id="SSF50978">
    <property type="entry name" value="WD40 repeat-like"/>
    <property type="match status" value="2"/>
</dbReference>
<dbReference type="InterPro" id="IPR020472">
    <property type="entry name" value="WD40_PAC1"/>
</dbReference>
<dbReference type="InterPro" id="IPR036322">
    <property type="entry name" value="WD40_repeat_dom_sf"/>
</dbReference>
<name>A0A9Q1CBM3_HOLLE</name>
<feature type="repeat" description="WD" evidence="3">
    <location>
        <begin position="235"/>
        <end position="267"/>
    </location>
</feature>
<organism evidence="5 6">
    <name type="scientific">Holothuria leucospilota</name>
    <name type="common">Black long sea cucumber</name>
    <name type="synonym">Mertensiothuria leucospilota</name>
    <dbReference type="NCBI Taxonomy" id="206669"/>
    <lineage>
        <taxon>Eukaryota</taxon>
        <taxon>Metazoa</taxon>
        <taxon>Echinodermata</taxon>
        <taxon>Eleutherozoa</taxon>
        <taxon>Echinozoa</taxon>
        <taxon>Holothuroidea</taxon>
        <taxon>Aspidochirotacea</taxon>
        <taxon>Aspidochirotida</taxon>
        <taxon>Holothuriidae</taxon>
        <taxon>Holothuria</taxon>
    </lineage>
</organism>
<evidence type="ECO:0000256" key="2">
    <source>
        <dbReference type="ARBA" id="ARBA00022737"/>
    </source>
</evidence>
<dbReference type="PANTHER" id="PTHR45532:SF1">
    <property type="entry name" value="WD REPEAT-CONTAINING PROTEIN 97"/>
    <property type="match status" value="1"/>
</dbReference>
<keyword evidence="2" id="KW-0677">Repeat</keyword>
<evidence type="ECO:0000256" key="4">
    <source>
        <dbReference type="SAM" id="MobiDB-lite"/>
    </source>
</evidence>
<dbReference type="EMBL" id="JAIZAY010000005">
    <property type="protein sequence ID" value="KAJ8041599.1"/>
    <property type="molecule type" value="Genomic_DNA"/>
</dbReference>
<feature type="repeat" description="WD" evidence="3">
    <location>
        <begin position="276"/>
        <end position="317"/>
    </location>
</feature>
<reference evidence="5" key="1">
    <citation type="submission" date="2021-10" db="EMBL/GenBank/DDBJ databases">
        <title>Tropical sea cucumber genome reveals ecological adaptation and Cuvierian tubules defense mechanism.</title>
        <authorList>
            <person name="Chen T."/>
        </authorList>
    </citation>
    <scope>NUCLEOTIDE SEQUENCE</scope>
    <source>
        <strain evidence="5">Nanhai2018</strain>
        <tissue evidence="5">Muscle</tissue>
    </source>
</reference>
<evidence type="ECO:0000256" key="3">
    <source>
        <dbReference type="PROSITE-ProRule" id="PRU00221"/>
    </source>
</evidence>
<dbReference type="PROSITE" id="PS50294">
    <property type="entry name" value="WD_REPEATS_REGION"/>
    <property type="match status" value="3"/>
</dbReference>
<evidence type="ECO:0000313" key="6">
    <source>
        <dbReference type="Proteomes" id="UP001152320"/>
    </source>
</evidence>
<keyword evidence="6" id="KW-1185">Reference proteome</keyword>